<keyword evidence="2" id="KW-1185">Reference proteome</keyword>
<dbReference type="Proteomes" id="UP000624325">
    <property type="component" value="Unassembled WGS sequence"/>
</dbReference>
<gene>
    <name evidence="1" type="ORF">Air01nite_76690</name>
</gene>
<dbReference type="InterPro" id="IPR009003">
    <property type="entry name" value="Peptidase_S1_PA"/>
</dbReference>
<dbReference type="InterPro" id="IPR043504">
    <property type="entry name" value="Peptidase_S1_PA_chymotrypsin"/>
</dbReference>
<dbReference type="EMBL" id="BONC01000113">
    <property type="protein sequence ID" value="GIF61574.1"/>
    <property type="molecule type" value="Genomic_DNA"/>
</dbReference>
<dbReference type="InterPro" id="IPR027417">
    <property type="entry name" value="P-loop_NTPase"/>
</dbReference>
<sequence length="1113" mass="121661">MLTDAGSEARESAVMVLAPDGTFLGSGFFMALRIVVTCAHVVDDAGDEVQVNWGGRVLPARVLVRAPRSRGTGTAYPFPDVAFLGVDVLDNRFAYIEPAYLGNDVKQLAVYGFSRWTPEPEPVPDAVFVDVIGDSGPYKKVDATHIVPGLSGAPMVDESGQVRGMLKAGRMRLGESGAVIRGNVILSTFTEHRSVLGEHRRARPPLVRPARGSPLARMLLAQREVAKRYPYKLAQLTRRAAPPLSTVYVEQRTESWTVGPEPEVIRPAEMLRRHRNVLVVSGPGGGKSTLLQQLVADCAQWWLRDAPVGPDDAPEIGRVVAVRTTAADLLGSRSWSESVALSVNSDLAGFQDGGVTADMFRAAPARGAEWLVMVDGLDEVIDRDERRRLVDMLAARVAEYGSEARFVVTSRVLEEREFARLRASLRADRRLRLGEYDLRPFDQAALSQFATNWYRPPGGEQSPIEPAEFLDSIRRSGLGSLVQVPLIATIAAVVHEERPGGELPIDRAGLYEAFVTTLLTQRQQRATSRQLFLDQLAPLGRGAVEYGDFLFDKRVDCLSQVALARLRGDSRPLLDLAAEWVSAQEAAPPLGVGPAHLRELLLSTGLLVAHGDQLAFIHQSFAEYLASRLIVRDFSSAAWPRRVAEQGLDSLGMFTFAGWVREGNDSVPVVQSIMQSTGSRGRPALPEVAGVIEDGGALVRGAGPAVVALVTQAIRRMGAFGDQDAPVLNRALRAVLQRAGNSSIVVGLALDGQLPVPKRIEAARVLMTDGSPADRHLGLGTATDLAYERRMSDEDRLWAQWTLAEVGGPQERPHAVQRMVQAVETTDSEAVRVRALILLARLGELPAAATALGRRSLDLRLPMTERLNALEAMGILVDSADPDEPMMPPGQHADRIDFDRAVWPRGDDQVGQAEQLDRFTTAFSGALTTIGRLDPRGVVPLVEMIMRDRSLGWARRVRLVESFRREHPELARRAMRVLVDDRDEAATNRALSAYLFAEPADLAEADALLLGWLRDQDQPRELRRAALTQLARQLGTTFAVEVAGDPAYPLFLRTSAAFRVADQDRPTAVLLLTLLARSVPWWRRLTVVGARSAVRLSVAVERLLDRAVQLAGR</sequence>
<evidence type="ECO:0000313" key="1">
    <source>
        <dbReference type="EMBL" id="GIF61574.1"/>
    </source>
</evidence>
<dbReference type="SUPFAM" id="SSF50494">
    <property type="entry name" value="Trypsin-like serine proteases"/>
    <property type="match status" value="1"/>
</dbReference>
<evidence type="ECO:0000313" key="2">
    <source>
        <dbReference type="Proteomes" id="UP000624325"/>
    </source>
</evidence>
<organism evidence="1 2">
    <name type="scientific">Asanoa iriomotensis</name>
    <dbReference type="NCBI Taxonomy" id="234613"/>
    <lineage>
        <taxon>Bacteria</taxon>
        <taxon>Bacillati</taxon>
        <taxon>Actinomycetota</taxon>
        <taxon>Actinomycetes</taxon>
        <taxon>Micromonosporales</taxon>
        <taxon>Micromonosporaceae</taxon>
        <taxon>Asanoa</taxon>
    </lineage>
</organism>
<comment type="caution">
    <text evidence="1">The sequence shown here is derived from an EMBL/GenBank/DDBJ whole genome shotgun (WGS) entry which is preliminary data.</text>
</comment>
<dbReference type="SUPFAM" id="SSF52540">
    <property type="entry name" value="P-loop containing nucleoside triphosphate hydrolases"/>
    <property type="match status" value="1"/>
</dbReference>
<dbReference type="Pfam" id="PF13365">
    <property type="entry name" value="Trypsin_2"/>
    <property type="match status" value="1"/>
</dbReference>
<reference evidence="1 2" key="1">
    <citation type="submission" date="2021-01" db="EMBL/GenBank/DDBJ databases">
        <title>Whole genome shotgun sequence of Asanoa iriomotensis NBRC 100142.</title>
        <authorList>
            <person name="Komaki H."/>
            <person name="Tamura T."/>
        </authorList>
    </citation>
    <scope>NUCLEOTIDE SEQUENCE [LARGE SCALE GENOMIC DNA]</scope>
    <source>
        <strain evidence="1 2">NBRC 100142</strain>
    </source>
</reference>
<dbReference type="Gene3D" id="3.40.50.300">
    <property type="entry name" value="P-loop containing nucleotide triphosphate hydrolases"/>
    <property type="match status" value="1"/>
</dbReference>
<name>A0ABQ4CFN9_9ACTN</name>
<dbReference type="Gene3D" id="2.40.10.10">
    <property type="entry name" value="Trypsin-like serine proteases"/>
    <property type="match status" value="1"/>
</dbReference>
<proteinExistence type="predicted"/>
<protein>
    <recommendedName>
        <fullName evidence="3">Trypsin-like peptidase</fullName>
    </recommendedName>
</protein>
<dbReference type="RefSeq" id="WP_203708391.1">
    <property type="nucleotide sequence ID" value="NZ_BAAALU010000002.1"/>
</dbReference>
<evidence type="ECO:0008006" key="3">
    <source>
        <dbReference type="Google" id="ProtNLM"/>
    </source>
</evidence>
<accession>A0ABQ4CFN9</accession>